<dbReference type="GO" id="GO:0005829">
    <property type="term" value="C:cytosol"/>
    <property type="evidence" value="ECO:0007669"/>
    <property type="project" value="TreeGrafter"/>
</dbReference>
<dbReference type="Gene3D" id="2.40.37.10">
    <property type="entry name" value="Lyase, Ornithine Decarboxylase, Chain A, domain 1"/>
    <property type="match status" value="1"/>
</dbReference>
<dbReference type="HAMAP" id="MF_01201">
    <property type="entry name" value="Ala_racemase"/>
    <property type="match status" value="1"/>
</dbReference>
<feature type="modified residue" description="N6-(pyridoxal phosphate)lysine" evidence="4 5">
    <location>
        <position position="37"/>
    </location>
</feature>
<dbReference type="GO" id="GO:0008784">
    <property type="term" value="F:alanine racemase activity"/>
    <property type="evidence" value="ECO:0007669"/>
    <property type="project" value="UniProtKB-UniRule"/>
</dbReference>
<evidence type="ECO:0000256" key="1">
    <source>
        <dbReference type="ARBA" id="ARBA00001933"/>
    </source>
</evidence>
<keyword evidence="2 4" id="KW-0663">Pyridoxal phosphate</keyword>
<evidence type="ECO:0000313" key="8">
    <source>
        <dbReference type="EMBL" id="CAA9567084.1"/>
    </source>
</evidence>
<evidence type="ECO:0000256" key="2">
    <source>
        <dbReference type="ARBA" id="ARBA00022898"/>
    </source>
</evidence>
<reference evidence="8" key="1">
    <citation type="submission" date="2020-02" db="EMBL/GenBank/DDBJ databases">
        <authorList>
            <person name="Meier V. D."/>
        </authorList>
    </citation>
    <scope>NUCLEOTIDE SEQUENCE</scope>
    <source>
        <strain evidence="8">AVDCRST_MAG86</strain>
    </source>
</reference>
<dbReference type="GO" id="GO:0030170">
    <property type="term" value="F:pyridoxal phosphate binding"/>
    <property type="evidence" value="ECO:0007669"/>
    <property type="project" value="UniProtKB-UniRule"/>
</dbReference>
<dbReference type="SUPFAM" id="SSF51419">
    <property type="entry name" value="PLP-binding barrel"/>
    <property type="match status" value="1"/>
</dbReference>
<evidence type="ECO:0000259" key="7">
    <source>
        <dbReference type="SMART" id="SM01005"/>
    </source>
</evidence>
<dbReference type="EMBL" id="CADCWP010000084">
    <property type="protein sequence ID" value="CAA9567084.1"/>
    <property type="molecule type" value="Genomic_DNA"/>
</dbReference>
<dbReference type="PANTHER" id="PTHR30511:SF0">
    <property type="entry name" value="ALANINE RACEMASE, CATABOLIC-RELATED"/>
    <property type="match status" value="1"/>
</dbReference>
<feature type="binding site" evidence="4 6">
    <location>
        <position position="132"/>
    </location>
    <ligand>
        <name>substrate</name>
    </ligand>
</feature>
<dbReference type="InterPro" id="IPR000821">
    <property type="entry name" value="Ala_racemase"/>
</dbReference>
<feature type="domain" description="Alanine racemase C-terminal" evidence="7">
    <location>
        <begin position="241"/>
        <end position="367"/>
    </location>
</feature>
<name>A0A6J4V516_9DEIN</name>
<dbReference type="Gene3D" id="3.20.20.10">
    <property type="entry name" value="Alanine racemase"/>
    <property type="match status" value="1"/>
</dbReference>
<dbReference type="PROSITE" id="PS00395">
    <property type="entry name" value="ALANINE_RACEMASE"/>
    <property type="match status" value="1"/>
</dbReference>
<evidence type="ECO:0000256" key="5">
    <source>
        <dbReference type="PIRSR" id="PIRSR600821-50"/>
    </source>
</evidence>
<dbReference type="GO" id="GO:0009252">
    <property type="term" value="P:peptidoglycan biosynthetic process"/>
    <property type="evidence" value="ECO:0007669"/>
    <property type="project" value="TreeGrafter"/>
</dbReference>
<dbReference type="PANTHER" id="PTHR30511">
    <property type="entry name" value="ALANINE RACEMASE"/>
    <property type="match status" value="1"/>
</dbReference>
<sequence length="367" mass="39353">MLSGVPRATVSLQTLTHNLGALRSRLRPETDILVPVKADAYGHGVVATAKYLENEGVLWFGVATAGEALELRAEGVSSNIVIFTPVYNGLEDLIAQDVALSVVDLQSAEAVIRAASGQKARVHLKVDTGMGRLGEGTEASLATAKRLACARNVELEGLWTHFACSDEPDRSYTETQLGNFHDAVSALEREGLEVPLKHTANSAATLAYPESHFDLVRPGIAVYGYHSSPHSAALAPELTPAMTLTAPVTFVKKVEKGQSLSYGALWTAPEDTTIATVRFGYADGYPRVLSTHPAAQVRLHGRRCPIVGRVCMDQLLVDVGELDVQVDDRVVLFAPEGPTAEELGEAAGTISYELLVRLGARVTREYV</sequence>
<organism evidence="8">
    <name type="scientific">uncultured Truepera sp</name>
    <dbReference type="NCBI Taxonomy" id="543023"/>
    <lineage>
        <taxon>Bacteria</taxon>
        <taxon>Thermotogati</taxon>
        <taxon>Deinococcota</taxon>
        <taxon>Deinococci</taxon>
        <taxon>Trueperales</taxon>
        <taxon>Trueperaceae</taxon>
        <taxon>Truepera</taxon>
        <taxon>environmental samples</taxon>
    </lineage>
</organism>
<dbReference type="NCBIfam" id="TIGR00492">
    <property type="entry name" value="alr"/>
    <property type="match status" value="1"/>
</dbReference>
<dbReference type="PRINTS" id="PR00992">
    <property type="entry name" value="ALARACEMASE"/>
</dbReference>
<dbReference type="EC" id="5.1.1.1" evidence="4"/>
<proteinExistence type="inferred from homology"/>
<protein>
    <recommendedName>
        <fullName evidence="4">Alanine racemase</fullName>
        <ecNumber evidence="4">5.1.1.1</ecNumber>
    </recommendedName>
</protein>
<dbReference type="AlphaFoldDB" id="A0A6J4V516"/>
<evidence type="ECO:0000256" key="6">
    <source>
        <dbReference type="PIRSR" id="PIRSR600821-52"/>
    </source>
</evidence>
<dbReference type="InterPro" id="IPR011079">
    <property type="entry name" value="Ala_racemase_C"/>
</dbReference>
<dbReference type="InterPro" id="IPR009006">
    <property type="entry name" value="Ala_racemase/Decarboxylase_C"/>
</dbReference>
<accession>A0A6J4V516</accession>
<comment type="similarity">
    <text evidence="4">Belongs to the alanine racemase family.</text>
</comment>
<gene>
    <name evidence="8" type="ORF">AVDCRST_MAG86-1162</name>
</gene>
<dbReference type="InterPro" id="IPR001608">
    <property type="entry name" value="Ala_racemase_N"/>
</dbReference>
<feature type="active site" description="Proton acceptor; specific for D-alanine" evidence="4">
    <location>
        <position position="37"/>
    </location>
</feature>
<dbReference type="InterPro" id="IPR029066">
    <property type="entry name" value="PLP-binding_barrel"/>
</dbReference>
<comment type="pathway">
    <text evidence="4">Amino-acid biosynthesis; D-alanine biosynthesis; D-alanine from L-alanine: step 1/1.</text>
</comment>
<feature type="binding site" evidence="4 6">
    <location>
        <position position="312"/>
    </location>
    <ligand>
        <name>substrate</name>
    </ligand>
</feature>
<keyword evidence="3 4" id="KW-0413">Isomerase</keyword>
<dbReference type="CDD" id="cd00430">
    <property type="entry name" value="PLPDE_III_AR"/>
    <property type="match status" value="1"/>
</dbReference>
<dbReference type="FunFam" id="3.20.20.10:FF:000002">
    <property type="entry name" value="Alanine racemase"/>
    <property type="match status" value="1"/>
</dbReference>
<feature type="active site" description="Proton acceptor; specific for L-alanine" evidence="4">
    <location>
        <position position="262"/>
    </location>
</feature>
<dbReference type="GO" id="GO:0030632">
    <property type="term" value="P:D-alanine biosynthetic process"/>
    <property type="evidence" value="ECO:0007669"/>
    <property type="project" value="UniProtKB-UniRule"/>
</dbReference>
<dbReference type="SMART" id="SM01005">
    <property type="entry name" value="Ala_racemase_C"/>
    <property type="match status" value="1"/>
</dbReference>
<dbReference type="Pfam" id="PF00842">
    <property type="entry name" value="Ala_racemase_C"/>
    <property type="match status" value="1"/>
</dbReference>
<comment type="catalytic activity">
    <reaction evidence="4">
        <text>L-alanine = D-alanine</text>
        <dbReference type="Rhea" id="RHEA:20249"/>
        <dbReference type="ChEBI" id="CHEBI:57416"/>
        <dbReference type="ChEBI" id="CHEBI:57972"/>
        <dbReference type="EC" id="5.1.1.1"/>
    </reaction>
</comment>
<evidence type="ECO:0000256" key="3">
    <source>
        <dbReference type="ARBA" id="ARBA00023235"/>
    </source>
</evidence>
<comment type="cofactor">
    <cofactor evidence="1 4 5">
        <name>pyridoxal 5'-phosphate</name>
        <dbReference type="ChEBI" id="CHEBI:597326"/>
    </cofactor>
</comment>
<evidence type="ECO:0000256" key="4">
    <source>
        <dbReference type="HAMAP-Rule" id="MF_01201"/>
    </source>
</evidence>
<dbReference type="UniPathway" id="UPA00042">
    <property type="reaction ID" value="UER00497"/>
</dbReference>
<dbReference type="Pfam" id="PF01168">
    <property type="entry name" value="Ala_racemase_N"/>
    <property type="match status" value="1"/>
</dbReference>
<dbReference type="SUPFAM" id="SSF50621">
    <property type="entry name" value="Alanine racemase C-terminal domain-like"/>
    <property type="match status" value="1"/>
</dbReference>
<dbReference type="InterPro" id="IPR020622">
    <property type="entry name" value="Ala_racemase_pyridoxalP-BS"/>
</dbReference>
<comment type="function">
    <text evidence="4">Catalyzes the interconversion of L-alanine and D-alanine. May also act on other amino acids.</text>
</comment>